<protein>
    <recommendedName>
        <fullName evidence="4">Glycosyltransferase</fullName>
        <ecNumber evidence="4">2.4.1.-</ecNumber>
    </recommendedName>
</protein>
<gene>
    <name evidence="5" type="ORF">SAY86_006727</name>
</gene>
<comment type="caution">
    <text evidence="5">The sequence shown here is derived from an EMBL/GenBank/DDBJ whole genome shotgun (WGS) entry which is preliminary data.</text>
</comment>
<dbReference type="InterPro" id="IPR035595">
    <property type="entry name" value="UDP_glycos_trans_CS"/>
</dbReference>
<dbReference type="InterPro" id="IPR002213">
    <property type="entry name" value="UDP_glucos_trans"/>
</dbReference>
<dbReference type="SUPFAM" id="SSF53756">
    <property type="entry name" value="UDP-Glycosyltransferase/glycogen phosphorylase"/>
    <property type="match status" value="1"/>
</dbReference>
<keyword evidence="6" id="KW-1185">Reference proteome</keyword>
<name>A0AAN7L757_TRANT</name>
<organism evidence="5 6">
    <name type="scientific">Trapa natans</name>
    <name type="common">Water chestnut</name>
    <dbReference type="NCBI Taxonomy" id="22666"/>
    <lineage>
        <taxon>Eukaryota</taxon>
        <taxon>Viridiplantae</taxon>
        <taxon>Streptophyta</taxon>
        <taxon>Embryophyta</taxon>
        <taxon>Tracheophyta</taxon>
        <taxon>Spermatophyta</taxon>
        <taxon>Magnoliopsida</taxon>
        <taxon>eudicotyledons</taxon>
        <taxon>Gunneridae</taxon>
        <taxon>Pentapetalae</taxon>
        <taxon>rosids</taxon>
        <taxon>malvids</taxon>
        <taxon>Myrtales</taxon>
        <taxon>Lythraceae</taxon>
        <taxon>Trapa</taxon>
    </lineage>
</organism>
<comment type="similarity">
    <text evidence="1 3">Belongs to the UDP-glycosyltransferase family.</text>
</comment>
<keyword evidence="2 3" id="KW-0808">Transferase</keyword>
<dbReference type="CDD" id="cd03784">
    <property type="entry name" value="GT1_Gtf-like"/>
    <property type="match status" value="1"/>
</dbReference>
<reference evidence="5 6" key="1">
    <citation type="journal article" date="2023" name="Hortic Res">
        <title>Pangenome of water caltrop reveals structural variations and asymmetric subgenome divergence after allopolyploidization.</title>
        <authorList>
            <person name="Zhang X."/>
            <person name="Chen Y."/>
            <person name="Wang L."/>
            <person name="Yuan Y."/>
            <person name="Fang M."/>
            <person name="Shi L."/>
            <person name="Lu R."/>
            <person name="Comes H.P."/>
            <person name="Ma Y."/>
            <person name="Chen Y."/>
            <person name="Huang G."/>
            <person name="Zhou Y."/>
            <person name="Zheng Z."/>
            <person name="Qiu Y."/>
        </authorList>
    </citation>
    <scope>NUCLEOTIDE SEQUENCE [LARGE SCALE GENOMIC DNA]</scope>
    <source>
        <strain evidence="5">F231</strain>
    </source>
</reference>
<dbReference type="EMBL" id="JAXQNO010000017">
    <property type="protein sequence ID" value="KAK4779199.1"/>
    <property type="molecule type" value="Genomic_DNA"/>
</dbReference>
<evidence type="ECO:0000256" key="1">
    <source>
        <dbReference type="ARBA" id="ARBA00009995"/>
    </source>
</evidence>
<dbReference type="Proteomes" id="UP001346149">
    <property type="component" value="Unassembled WGS sequence"/>
</dbReference>
<dbReference type="GO" id="GO:0008194">
    <property type="term" value="F:UDP-glycosyltransferase activity"/>
    <property type="evidence" value="ECO:0007669"/>
    <property type="project" value="InterPro"/>
</dbReference>
<evidence type="ECO:0000256" key="4">
    <source>
        <dbReference type="RuleBase" id="RU362057"/>
    </source>
</evidence>
<dbReference type="PROSITE" id="PS00375">
    <property type="entry name" value="UDPGT"/>
    <property type="match status" value="1"/>
</dbReference>
<dbReference type="Gene3D" id="3.40.50.2000">
    <property type="entry name" value="Glycogen Phosphorylase B"/>
    <property type="match status" value="2"/>
</dbReference>
<dbReference type="EC" id="2.4.1.-" evidence="4"/>
<accession>A0AAN7L757</accession>
<evidence type="ECO:0000313" key="6">
    <source>
        <dbReference type="Proteomes" id="UP001346149"/>
    </source>
</evidence>
<evidence type="ECO:0000256" key="2">
    <source>
        <dbReference type="ARBA" id="ARBA00022679"/>
    </source>
</evidence>
<evidence type="ECO:0000313" key="5">
    <source>
        <dbReference type="EMBL" id="KAK4779199.1"/>
    </source>
</evidence>
<sequence length="494" mass="54276">MLCMPSLIKGHEIARPHFECIDQMSSLAENHVAVIPFPPTSHARPLANLVLKLAAEAPRVHFSFLADPGYNDVLSGHSSADAPPANVKVFGAITWPWVNPMPRKSQDKMLRLFLEEGPKNFEAAIGAAEQAVGVKVSCLLTDAFYTFACMIAEKMQVKWVPLVVSSPYFVSAYVHYDEIRKCLLDAAAHEEVSSQPDRRTVLEGIPGLSRMRVEDLPDGPAVFTIDSHVLSSSEELALVRTFCEFRSVLPRAAAVVMSSFEEVNSKDLLEDLRSRFKELLLVGSLTASLTPPPPHDSAGSGCLQWLNRQKHRSVAYISFGSVNSPPPEEISALADALEASKTPYLWSLKDELKSSLPLGFEERTCSHGMILPWVQQNQVLWHPSTGAYVTHCGYNSTFESAGAEVPLICRPLWADNRINAVKVEEDWGIGVMVQGGVITKDRMIKCLQMVMGGGEEEKEVRKKIKAFKKVLVDATEPGGSVPRSLKTLADLISS</sequence>
<dbReference type="PANTHER" id="PTHR48045:SF34">
    <property type="entry name" value="ISOFLAVONE 7-O-GLUCOSYLTRANSFERASE 1-LIKE"/>
    <property type="match status" value="1"/>
</dbReference>
<dbReference type="Pfam" id="PF00201">
    <property type="entry name" value="UDPGT"/>
    <property type="match status" value="1"/>
</dbReference>
<evidence type="ECO:0000256" key="3">
    <source>
        <dbReference type="RuleBase" id="RU003718"/>
    </source>
</evidence>
<proteinExistence type="inferred from homology"/>
<keyword evidence="3" id="KW-0328">Glycosyltransferase</keyword>
<dbReference type="PANTHER" id="PTHR48045">
    <property type="entry name" value="UDP-GLYCOSYLTRANSFERASE 72B1"/>
    <property type="match status" value="1"/>
</dbReference>
<dbReference type="AlphaFoldDB" id="A0AAN7L757"/>